<evidence type="ECO:0000313" key="2">
    <source>
        <dbReference type="Proteomes" id="UP000694005"/>
    </source>
</evidence>
<protein>
    <submittedName>
        <fullName evidence="1">Uncharacterized protein</fullName>
    </submittedName>
</protein>
<organism evidence="1 2">
    <name type="scientific">Brassica campestris</name>
    <name type="common">Field mustard</name>
    <dbReference type="NCBI Taxonomy" id="3711"/>
    <lineage>
        <taxon>Eukaryota</taxon>
        <taxon>Viridiplantae</taxon>
        <taxon>Streptophyta</taxon>
        <taxon>Embryophyta</taxon>
        <taxon>Tracheophyta</taxon>
        <taxon>Spermatophyta</taxon>
        <taxon>Magnoliopsida</taxon>
        <taxon>eudicotyledons</taxon>
        <taxon>Gunneridae</taxon>
        <taxon>Pentapetalae</taxon>
        <taxon>rosids</taxon>
        <taxon>malvids</taxon>
        <taxon>Brassicales</taxon>
        <taxon>Brassicaceae</taxon>
        <taxon>Brassiceae</taxon>
        <taxon>Brassica</taxon>
    </lineage>
</organism>
<reference evidence="1 2" key="1">
    <citation type="submission" date="2021-07" db="EMBL/GenBank/DDBJ databases">
        <authorList>
            <consortium name="Genoscope - CEA"/>
            <person name="William W."/>
        </authorList>
    </citation>
    <scope>NUCLEOTIDE SEQUENCE [LARGE SCALE GENOMIC DNA]</scope>
</reference>
<evidence type="ECO:0000313" key="1">
    <source>
        <dbReference type="EMBL" id="CAG7908934.1"/>
    </source>
</evidence>
<dbReference type="Proteomes" id="UP000694005">
    <property type="component" value="Chromosome A10"/>
</dbReference>
<accession>A0A8D9I1D0</accession>
<dbReference type="Gramene" id="A10p01800.2_BraZ1">
    <property type="protein sequence ID" value="A10p01800.2_BraZ1.CDS"/>
    <property type="gene ID" value="A10g01800.2_BraZ1"/>
</dbReference>
<proteinExistence type="predicted"/>
<sequence length="56" mass="6824">MTSNPTKKRWLQFFDQARLERTDELLLKAKKIVLMFFERLSHLSNKQQRNTEMVAR</sequence>
<feature type="non-terminal residue" evidence="1">
    <location>
        <position position="1"/>
    </location>
</feature>
<name>A0A8D9I1D0_BRACM</name>
<dbReference type="EMBL" id="LS974626">
    <property type="protein sequence ID" value="CAG7908934.1"/>
    <property type="molecule type" value="Genomic_DNA"/>
</dbReference>
<dbReference type="AlphaFoldDB" id="A0A8D9I1D0"/>
<gene>
    <name evidence="1" type="ORF">BRAPAZ1V2_A10P01800.2</name>
</gene>